<evidence type="ECO:0000256" key="3">
    <source>
        <dbReference type="SAM" id="Coils"/>
    </source>
</evidence>
<keyword evidence="6" id="KW-1185">Reference proteome</keyword>
<gene>
    <name evidence="5" type="ORF">Tsubulata_025593</name>
</gene>
<dbReference type="InterPro" id="IPR008587">
    <property type="entry name" value="FPP_plant"/>
</dbReference>
<proteinExistence type="inferred from homology"/>
<reference evidence="5" key="1">
    <citation type="submission" date="2022-02" db="EMBL/GenBank/DDBJ databases">
        <authorList>
            <person name="Henning P.M."/>
            <person name="McCubbin A.G."/>
            <person name="Shore J.S."/>
        </authorList>
    </citation>
    <scope>NUCLEOTIDE SEQUENCE</scope>
    <source>
        <strain evidence="5">F60SS</strain>
        <tissue evidence="5">Leaves</tissue>
    </source>
</reference>
<dbReference type="EMBL" id="JAKUCV010004196">
    <property type="protein sequence ID" value="KAJ4836219.1"/>
    <property type="molecule type" value="Genomic_DNA"/>
</dbReference>
<dbReference type="Proteomes" id="UP001141552">
    <property type="component" value="Unassembled WGS sequence"/>
</dbReference>
<dbReference type="PANTHER" id="PTHR31580:SF22">
    <property type="entry name" value="FILAMENT-LIKE PLANT PROTEIN 7"/>
    <property type="match status" value="1"/>
</dbReference>
<dbReference type="OrthoDB" id="1917992at2759"/>
<evidence type="ECO:0000313" key="6">
    <source>
        <dbReference type="Proteomes" id="UP001141552"/>
    </source>
</evidence>
<comment type="similarity">
    <text evidence="1">Belongs to the FPP family.</text>
</comment>
<dbReference type="Pfam" id="PF05911">
    <property type="entry name" value="FPP"/>
    <property type="match status" value="1"/>
</dbReference>
<keyword evidence="2 3" id="KW-0175">Coiled coil</keyword>
<accession>A0A9Q0JC84</accession>
<feature type="coiled-coil region" evidence="3">
    <location>
        <begin position="144"/>
        <end position="234"/>
    </location>
</feature>
<feature type="region of interest" description="Disordered" evidence="4">
    <location>
        <begin position="293"/>
        <end position="316"/>
    </location>
</feature>
<dbReference type="AlphaFoldDB" id="A0A9Q0JC84"/>
<dbReference type="PANTHER" id="PTHR31580">
    <property type="entry name" value="FILAMENT-LIKE PLANT PROTEIN 4"/>
    <property type="match status" value="1"/>
</dbReference>
<evidence type="ECO:0000256" key="1">
    <source>
        <dbReference type="ARBA" id="ARBA00005921"/>
    </source>
</evidence>
<protein>
    <recommendedName>
        <fullName evidence="7">Filament-like plant protein 7</fullName>
    </recommendedName>
</protein>
<reference evidence="5" key="2">
    <citation type="journal article" date="2023" name="Plants (Basel)">
        <title>Annotation of the Turnera subulata (Passifloraceae) Draft Genome Reveals the S-Locus Evolved after the Divergence of Turneroideae from Passifloroideae in a Stepwise Manner.</title>
        <authorList>
            <person name="Henning P.M."/>
            <person name="Roalson E.H."/>
            <person name="Mir W."/>
            <person name="McCubbin A.G."/>
            <person name="Shore J.S."/>
        </authorList>
    </citation>
    <scope>NUCLEOTIDE SEQUENCE</scope>
    <source>
        <strain evidence="5">F60SS</strain>
    </source>
</reference>
<evidence type="ECO:0000256" key="2">
    <source>
        <dbReference type="ARBA" id="ARBA00023054"/>
    </source>
</evidence>
<comment type="caution">
    <text evidence="5">The sequence shown here is derived from an EMBL/GenBank/DDBJ whole genome shotgun (WGS) entry which is preliminary data.</text>
</comment>
<sequence>MDQKTWLWRKKSTEKIGVATEKVNVPEKNHEEEIQSLLADKEELENKLKNLTEKLASALSDCNAKEDLVKKHAKVAQEARLGREKAEAQIVSLTHELDETLHKRVASEERLTHLDAALKECMQQLRFVREEQEQRIHDAVMKTSKEFEKAQMMLEEQLADTNKKLAKISAENTNLTKALLSKEKLIEDLSKQRAQLEAEFNALMVRLESTEKDNASLKYEVRVLEKELEIRNEEREFNRRTADASHKQHLESVKKIAKLESECQRLRLLVRKRLPGPAALAKMKSEVEMLGRDSVDMRRSRSNSSSSGLVVEYATDRSPETPSRKIKFLTEQLCIMEEENKNLKEVLSKKGNELQFSRAMYARTASKLSQVESHLDELSKGPTTLEPARNSFVSHDLSLASMSDIGSDDKASCAESWASALMSELEHFKQGKQRSSLSGKIVGAVDINLMDDFAEMEKLAIVLVDKQSGSPQSNASEVVSPLKSNLKDFSSGIAAGKEIILVSDSGLGESNQENKSNDKAPSWLRDILKVVLEKSRATQRGTEHILEDVRVALADMKLEGSAENVDTKESVKDTDASISSQIGGYIEWKSTDVDIDVEAASDKNNKQLLSDLNKPMSRIIELLEGISLPYAHYSTSETVPRKDESFLSHKTMETHSGYLVRVFQWKIPELSAVLQQFVHTCYDLLNGKSDVDKFAQELCSALDWIMNHCFSLQDVSSMKDAMKKHFDWDETRSEGEADVGMIGQFSDSIWPMVAASNGHHKHLEKDVAHSSVGDENKRLINELLRIETSRKELEGKLQSATDESESLIKQLQESEKTIKALQKELETLRGSTAMAENQIENDKLMKEDLDTQLKVAKVELNEARQKFSSLEVELENKVSYCEELEATCLELQLQHESVTKKAIPDNKQQQEEKQLRTDWEITAASEKLAECQETILNLGKQLKALASPREAAMFNKVISTPPADDTNTTLVTEAPTSSEDVSSPKNKLMSQRSSLLDRMLAEDNAAEKDANKFPKIIGNPENSLSGPLGSSRVIDSLEKILILNGSKDQDSDVATRSLAIVPSKKRGGGSLWRKLLWGKKKSNSRKPPLSFAS</sequence>
<evidence type="ECO:0000256" key="4">
    <source>
        <dbReference type="SAM" id="MobiDB-lite"/>
    </source>
</evidence>
<evidence type="ECO:0000313" key="5">
    <source>
        <dbReference type="EMBL" id="KAJ4836219.1"/>
    </source>
</evidence>
<feature type="coiled-coil region" evidence="3">
    <location>
        <begin position="776"/>
        <end position="901"/>
    </location>
</feature>
<feature type="coiled-coil region" evidence="3">
    <location>
        <begin position="27"/>
        <end position="103"/>
    </location>
</feature>
<evidence type="ECO:0008006" key="7">
    <source>
        <dbReference type="Google" id="ProtNLM"/>
    </source>
</evidence>
<feature type="region of interest" description="Disordered" evidence="4">
    <location>
        <begin position="964"/>
        <end position="987"/>
    </location>
</feature>
<name>A0A9Q0JC84_9ROSI</name>
<organism evidence="5 6">
    <name type="scientific">Turnera subulata</name>
    <dbReference type="NCBI Taxonomy" id="218843"/>
    <lineage>
        <taxon>Eukaryota</taxon>
        <taxon>Viridiplantae</taxon>
        <taxon>Streptophyta</taxon>
        <taxon>Embryophyta</taxon>
        <taxon>Tracheophyta</taxon>
        <taxon>Spermatophyta</taxon>
        <taxon>Magnoliopsida</taxon>
        <taxon>eudicotyledons</taxon>
        <taxon>Gunneridae</taxon>
        <taxon>Pentapetalae</taxon>
        <taxon>rosids</taxon>
        <taxon>fabids</taxon>
        <taxon>Malpighiales</taxon>
        <taxon>Passifloraceae</taxon>
        <taxon>Turnera</taxon>
    </lineage>
</organism>
<feature type="compositionally biased region" description="Polar residues" evidence="4">
    <location>
        <begin position="965"/>
        <end position="987"/>
    </location>
</feature>